<dbReference type="Gene3D" id="1.10.287.1490">
    <property type="match status" value="1"/>
</dbReference>
<dbReference type="Pfam" id="PF02463">
    <property type="entry name" value="SMC_N"/>
    <property type="match status" value="1"/>
</dbReference>
<dbReference type="PIRSF" id="PIRSF005719">
    <property type="entry name" value="SMC"/>
    <property type="match status" value="1"/>
</dbReference>
<dbReference type="GO" id="GO:0006260">
    <property type="term" value="P:DNA replication"/>
    <property type="evidence" value="ECO:0007669"/>
    <property type="project" value="UniProtKB-UniRule"/>
</dbReference>
<comment type="function">
    <text evidence="6">Required for chromosome condensation and partitioning.</text>
</comment>
<evidence type="ECO:0000256" key="4">
    <source>
        <dbReference type="ARBA" id="ARBA00023054"/>
    </source>
</evidence>
<dbReference type="RefSeq" id="WP_096999533.1">
    <property type="nucleotide sequence ID" value="NZ_OBEI01000001.1"/>
</dbReference>
<dbReference type="Gene3D" id="1.20.1060.20">
    <property type="match status" value="1"/>
</dbReference>
<gene>
    <name evidence="6" type="primary">smc</name>
    <name evidence="8" type="ORF">SAMN06265182_0343</name>
</gene>
<keyword evidence="1 6" id="KW-0963">Cytoplasm</keyword>
<dbReference type="NCBIfam" id="TIGR02169">
    <property type="entry name" value="SMC_prok_A"/>
    <property type="match status" value="1"/>
</dbReference>
<dbReference type="GO" id="GO:0007062">
    <property type="term" value="P:sister chromatid cohesion"/>
    <property type="evidence" value="ECO:0007669"/>
    <property type="project" value="InterPro"/>
</dbReference>
<evidence type="ECO:0000313" key="8">
    <source>
        <dbReference type="EMBL" id="SNZ03291.1"/>
    </source>
</evidence>
<dbReference type="InterPro" id="IPR010935">
    <property type="entry name" value="SMC_hinge"/>
</dbReference>
<keyword evidence="3 6" id="KW-0067">ATP-binding</keyword>
<feature type="coiled-coil region" evidence="6">
    <location>
        <begin position="410"/>
        <end position="504"/>
    </location>
</feature>
<protein>
    <recommendedName>
        <fullName evidence="6">Chromosome partition protein Smc</fullName>
    </recommendedName>
</protein>
<feature type="domain" description="SMC hinge" evidence="7">
    <location>
        <begin position="517"/>
        <end position="632"/>
    </location>
</feature>
<dbReference type="Pfam" id="PF06470">
    <property type="entry name" value="SMC_hinge"/>
    <property type="match status" value="1"/>
</dbReference>
<dbReference type="SMART" id="SM00968">
    <property type="entry name" value="SMC_hinge"/>
    <property type="match status" value="1"/>
</dbReference>
<dbReference type="GO" id="GO:0016887">
    <property type="term" value="F:ATP hydrolysis activity"/>
    <property type="evidence" value="ECO:0007669"/>
    <property type="project" value="InterPro"/>
</dbReference>
<sequence length="1162" mass="134539">MSKAYIERINVYGFKSYGNRRLSIPVGDGFVGIVGPNGSGKSNIGDAIVFALGLATAKSMRALKLSDLIFSSRGKSAEYAEVEVIFKNEGAFPLNDEYVSIYRKVEHNGKSTYKINGRPAKQYDVEEMLSYAGIPKQGYNIVTQGDIFKFIKMTPSERRDLLSEIAGITEYEERKEKALKDLEETEEKISSARLVLKEVKSNLKRLEEERENALIASQLEEKIAQIQEKIKGVKLYFLITEQEKALKELEEVENRINKLYLDKERSIEKQKEKIAQIKELENRLNDIQESLLPIKEKEGGITSQIRHLNEKKSEIEREIEELKQLLKDLSLEKENHIKEVLSIEEEIKELKKRLPQIKRELEEAERELEEKNKKLKEIEIGGSKAKLDLGEVEKEEKELKEKQGYLHREKLHLEMELSRIIEKIESYKAEIQQLTSELEGLRNSKNNIKSFVDSQEKKIRSLQSELQRLKIRKDTLLRKLKENREKIEANFQRLAQILAQLSQVKEDRVISLIKDIKGVYGQVADLIGVKNPDFATAIETAGGGRLKNIVVEDDRVAQECIRVLKENRAGRATFIPLNRIRVQMPNKPPLMRGVLGLAVDFVDYDKSIEKAVRYVFGDTVIVQDFDSARNLGIGTYRMVTLDGEIFEKSGTITGGAEKGRAGVLGKGTLEQEKIRLEKEDDRLKAEENAIEEELKKLEEKISLTQKELFQLQNESQNVLERNREIEEKINQNISRINILDEEIINQKKKQFEIENKLENAEKHLEEVERQISSVHRKKQEILEKMESEGLHRLRKEWEEATQRVYSLREQKNEIQTQIDKLTDRLENSIKVRIFQIENEKIKTEDALKNKTAQIEDIKKQIEQLSKQLSDLWKGLKEKEKERDSLIEEIENLKEELKVLRYEEENINKEITYLLEDKGKYEQKVEDLKEELMILREEYTGDPIEGDLKQLEKELKEYQEKRQSIGAVNQKAVEDYEEIKSRFDDLSEKLRILVDEKKSIEELIENLEEKKIKAFMEVFEAVNKNLGKIFRRLSPGGKAYLEIENEEDPLSGGILLKARPRGKDVKRLEIMSGGEKTLTALAFLFAVQQYRPAPFYYFDEVDAHLDDSNARKIAELMKELSQEAQFIVVTLRDTMASYADRLLGVSAREGISSVYSLELAEVL</sequence>
<dbReference type="InterPro" id="IPR036277">
    <property type="entry name" value="SMC_hinge_sf"/>
</dbReference>
<comment type="subcellular location">
    <subcellularLocation>
        <location evidence="6">Cytoplasm</location>
    </subcellularLocation>
</comment>
<dbReference type="GO" id="GO:0005694">
    <property type="term" value="C:chromosome"/>
    <property type="evidence" value="ECO:0007669"/>
    <property type="project" value="InterPro"/>
</dbReference>
<dbReference type="OrthoDB" id="9808768at2"/>
<dbReference type="EMBL" id="OBEI01000001">
    <property type="protein sequence ID" value="SNZ03291.1"/>
    <property type="molecule type" value="Genomic_DNA"/>
</dbReference>
<dbReference type="InterPro" id="IPR011890">
    <property type="entry name" value="SMC_prok"/>
</dbReference>
<accession>A0A285N6F9</accession>
<name>A0A285N6F9_9AQUI</name>
<dbReference type="SUPFAM" id="SSF75553">
    <property type="entry name" value="Smc hinge domain"/>
    <property type="match status" value="1"/>
</dbReference>
<dbReference type="PANTHER" id="PTHR43977">
    <property type="entry name" value="STRUCTURAL MAINTENANCE OF CHROMOSOMES PROTEIN 3"/>
    <property type="match status" value="1"/>
</dbReference>
<dbReference type="InterPro" id="IPR027417">
    <property type="entry name" value="P-loop_NTPase"/>
</dbReference>
<comment type="subunit">
    <text evidence="6">Homodimer.</text>
</comment>
<evidence type="ECO:0000256" key="3">
    <source>
        <dbReference type="ARBA" id="ARBA00022840"/>
    </source>
</evidence>
<dbReference type="SUPFAM" id="SSF57997">
    <property type="entry name" value="Tropomyosin"/>
    <property type="match status" value="2"/>
</dbReference>
<comment type="domain">
    <text evidence="6">Contains large globular domains required for ATP hydrolysis at each terminus and a third globular domain forming a flexible hinge near the middle of the molecule. These domains are separated by coiled-coil structures.</text>
</comment>
<dbReference type="NCBIfam" id="TIGR02168">
    <property type="entry name" value="SMC_prok_B"/>
    <property type="match status" value="1"/>
</dbReference>
<evidence type="ECO:0000313" key="9">
    <source>
        <dbReference type="Proteomes" id="UP000219036"/>
    </source>
</evidence>
<feature type="coiled-coil region" evidence="6">
    <location>
        <begin position="168"/>
        <end position="381"/>
    </location>
</feature>
<dbReference type="InterPro" id="IPR003395">
    <property type="entry name" value="RecF/RecN/SMC_N"/>
</dbReference>
<evidence type="ECO:0000256" key="6">
    <source>
        <dbReference type="HAMAP-Rule" id="MF_01894"/>
    </source>
</evidence>
<dbReference type="Gene3D" id="3.40.50.300">
    <property type="entry name" value="P-loop containing nucleotide triphosphate hydrolases"/>
    <property type="match status" value="2"/>
</dbReference>
<keyword evidence="9" id="KW-1185">Reference proteome</keyword>
<proteinExistence type="inferred from homology"/>
<feature type="binding site" evidence="6">
    <location>
        <begin position="36"/>
        <end position="43"/>
    </location>
    <ligand>
        <name>ATP</name>
        <dbReference type="ChEBI" id="CHEBI:30616"/>
    </ligand>
</feature>
<dbReference type="GO" id="GO:0003677">
    <property type="term" value="F:DNA binding"/>
    <property type="evidence" value="ECO:0007669"/>
    <property type="project" value="UniProtKB-UniRule"/>
</dbReference>
<comment type="similarity">
    <text evidence="6">Belongs to the SMC family.</text>
</comment>
<dbReference type="AlphaFoldDB" id="A0A285N6F9"/>
<dbReference type="InterPro" id="IPR024704">
    <property type="entry name" value="SMC"/>
</dbReference>
<dbReference type="GO" id="GO:0030261">
    <property type="term" value="P:chromosome condensation"/>
    <property type="evidence" value="ECO:0007669"/>
    <property type="project" value="InterPro"/>
</dbReference>
<keyword evidence="4 6" id="KW-0175">Coiled coil</keyword>
<evidence type="ECO:0000259" key="7">
    <source>
        <dbReference type="SMART" id="SM00968"/>
    </source>
</evidence>
<keyword evidence="2 6" id="KW-0547">Nucleotide-binding</keyword>
<reference evidence="9" key="1">
    <citation type="submission" date="2017-09" db="EMBL/GenBank/DDBJ databases">
        <authorList>
            <person name="Varghese N."/>
            <person name="Submissions S."/>
        </authorList>
    </citation>
    <scope>NUCLEOTIDE SEQUENCE [LARGE SCALE GENOMIC DNA]</scope>
    <source>
        <strain evidence="9">DSM 15103</strain>
    </source>
</reference>
<dbReference type="GO" id="GO:0007059">
    <property type="term" value="P:chromosome segregation"/>
    <property type="evidence" value="ECO:0007669"/>
    <property type="project" value="UniProtKB-UniRule"/>
</dbReference>
<dbReference type="HAMAP" id="MF_01894">
    <property type="entry name" value="Smc_prok"/>
    <property type="match status" value="1"/>
</dbReference>
<keyword evidence="5 6" id="KW-0238">DNA-binding</keyword>
<evidence type="ECO:0000256" key="5">
    <source>
        <dbReference type="ARBA" id="ARBA00023125"/>
    </source>
</evidence>
<evidence type="ECO:0000256" key="1">
    <source>
        <dbReference type="ARBA" id="ARBA00022490"/>
    </source>
</evidence>
<feature type="coiled-coil region" evidence="6">
    <location>
        <begin position="666"/>
        <end position="1016"/>
    </location>
</feature>
<evidence type="ECO:0000256" key="2">
    <source>
        <dbReference type="ARBA" id="ARBA00022741"/>
    </source>
</evidence>
<organism evidence="8 9">
    <name type="scientific">Persephonella hydrogeniphila</name>
    <dbReference type="NCBI Taxonomy" id="198703"/>
    <lineage>
        <taxon>Bacteria</taxon>
        <taxon>Pseudomonadati</taxon>
        <taxon>Aquificota</taxon>
        <taxon>Aquificia</taxon>
        <taxon>Aquificales</taxon>
        <taxon>Hydrogenothermaceae</taxon>
        <taxon>Persephonella</taxon>
    </lineage>
</organism>
<dbReference type="SUPFAM" id="SSF52540">
    <property type="entry name" value="P-loop containing nucleoside triphosphate hydrolases"/>
    <property type="match status" value="1"/>
</dbReference>
<dbReference type="GO" id="GO:0005524">
    <property type="term" value="F:ATP binding"/>
    <property type="evidence" value="ECO:0007669"/>
    <property type="project" value="UniProtKB-UniRule"/>
</dbReference>
<dbReference type="Gene3D" id="3.30.70.1620">
    <property type="match status" value="1"/>
</dbReference>
<dbReference type="Proteomes" id="UP000219036">
    <property type="component" value="Unassembled WGS sequence"/>
</dbReference>
<dbReference type="GO" id="GO:0005737">
    <property type="term" value="C:cytoplasm"/>
    <property type="evidence" value="ECO:0007669"/>
    <property type="project" value="UniProtKB-SubCell"/>
</dbReference>